<dbReference type="AlphaFoldDB" id="A0A0R1YTH3"/>
<gene>
    <name evidence="1" type="ORF">FD47_GL001844</name>
</gene>
<protein>
    <submittedName>
        <fullName evidence="1">Toxin-antitoxin system, toxin component, RelE family</fullName>
    </submittedName>
</protein>
<reference evidence="1 2" key="1">
    <citation type="journal article" date="2015" name="Genome Announc.">
        <title>Expanding the biotechnology potential of lactobacilli through comparative genomics of 213 strains and associated genera.</title>
        <authorList>
            <person name="Sun Z."/>
            <person name="Harris H.M."/>
            <person name="McCann A."/>
            <person name="Guo C."/>
            <person name="Argimon S."/>
            <person name="Zhang W."/>
            <person name="Yang X."/>
            <person name="Jeffery I.B."/>
            <person name="Cooney J.C."/>
            <person name="Kagawa T.F."/>
            <person name="Liu W."/>
            <person name="Song Y."/>
            <person name="Salvetti E."/>
            <person name="Wrobel A."/>
            <person name="Rasinkangas P."/>
            <person name="Parkhill J."/>
            <person name="Rea M.C."/>
            <person name="O'Sullivan O."/>
            <person name="Ritari J."/>
            <person name="Douillard F.P."/>
            <person name="Paul Ross R."/>
            <person name="Yang R."/>
            <person name="Briner A.E."/>
            <person name="Felis G.E."/>
            <person name="de Vos W.M."/>
            <person name="Barrangou R."/>
            <person name="Klaenhammer T.R."/>
            <person name="Caufield P.W."/>
            <person name="Cui Y."/>
            <person name="Zhang H."/>
            <person name="O'Toole P.W."/>
        </authorList>
    </citation>
    <scope>NUCLEOTIDE SEQUENCE [LARGE SCALE GENOMIC DNA]</scope>
    <source>
        <strain evidence="1 2">DSM 18390</strain>
    </source>
</reference>
<evidence type="ECO:0000313" key="2">
    <source>
        <dbReference type="Proteomes" id="UP000051010"/>
    </source>
</evidence>
<dbReference type="EMBL" id="AZFZ01000040">
    <property type="protein sequence ID" value="KRM42476.1"/>
    <property type="molecule type" value="Genomic_DNA"/>
</dbReference>
<organism evidence="1 2">
    <name type="scientific">Lentilactobacillus parafarraginis DSM 18390 = JCM 14109</name>
    <dbReference type="NCBI Taxonomy" id="1423786"/>
    <lineage>
        <taxon>Bacteria</taxon>
        <taxon>Bacillati</taxon>
        <taxon>Bacillota</taxon>
        <taxon>Bacilli</taxon>
        <taxon>Lactobacillales</taxon>
        <taxon>Lactobacillaceae</taxon>
        <taxon>Lentilactobacillus</taxon>
    </lineage>
</organism>
<dbReference type="Pfam" id="PF05973">
    <property type="entry name" value="Gp49"/>
    <property type="match status" value="1"/>
</dbReference>
<name>A0A0R1YTH3_9LACO</name>
<dbReference type="PATRIC" id="fig|1423786.4.peg.1949"/>
<comment type="caution">
    <text evidence="1">The sequence shown here is derived from an EMBL/GenBank/DDBJ whole genome shotgun (WGS) entry which is preliminary data.</text>
</comment>
<evidence type="ECO:0000313" key="1">
    <source>
        <dbReference type="EMBL" id="KRM42476.1"/>
    </source>
</evidence>
<sequence length="118" mass="14299">MMKNITFDYYNWDEFKAFLDALPSRDAAKLVTTISKIEEYGLRTSERQKWVKKIESNLYEIRSKFGSNIQRAIYFHVEDSHYIITHGFTKKVEKTPEKEKRKGRNRRNTYFHRKDDLI</sequence>
<dbReference type="Proteomes" id="UP000051010">
    <property type="component" value="Unassembled WGS sequence"/>
</dbReference>
<dbReference type="InterPro" id="IPR009241">
    <property type="entry name" value="HigB-like"/>
</dbReference>
<proteinExistence type="predicted"/>
<accession>A0A0R1YTH3</accession>